<organism evidence="3 4">
    <name type="scientific">Capronia epimyces CBS 606.96</name>
    <dbReference type="NCBI Taxonomy" id="1182542"/>
    <lineage>
        <taxon>Eukaryota</taxon>
        <taxon>Fungi</taxon>
        <taxon>Dikarya</taxon>
        <taxon>Ascomycota</taxon>
        <taxon>Pezizomycotina</taxon>
        <taxon>Eurotiomycetes</taxon>
        <taxon>Chaetothyriomycetidae</taxon>
        <taxon>Chaetothyriales</taxon>
        <taxon>Herpotrichiellaceae</taxon>
        <taxon>Capronia</taxon>
    </lineage>
</organism>
<name>W9XJX9_9EURO</name>
<gene>
    <name evidence="3" type="ORF">A1O3_09884</name>
</gene>
<feature type="compositionally biased region" description="Basic and acidic residues" evidence="1">
    <location>
        <begin position="121"/>
        <end position="132"/>
    </location>
</feature>
<dbReference type="HOGENOM" id="CLU_882775_0_0_1"/>
<proteinExistence type="predicted"/>
<reference evidence="3 4" key="1">
    <citation type="submission" date="2013-03" db="EMBL/GenBank/DDBJ databases">
        <title>The Genome Sequence of Capronia epimyces CBS 606.96.</title>
        <authorList>
            <consortium name="The Broad Institute Genomics Platform"/>
            <person name="Cuomo C."/>
            <person name="de Hoog S."/>
            <person name="Gorbushina A."/>
            <person name="Walker B."/>
            <person name="Young S.K."/>
            <person name="Zeng Q."/>
            <person name="Gargeya S."/>
            <person name="Fitzgerald M."/>
            <person name="Haas B."/>
            <person name="Abouelleil A."/>
            <person name="Allen A.W."/>
            <person name="Alvarado L."/>
            <person name="Arachchi H.M."/>
            <person name="Berlin A.M."/>
            <person name="Chapman S.B."/>
            <person name="Gainer-Dewar J."/>
            <person name="Goldberg J."/>
            <person name="Griggs A."/>
            <person name="Gujja S."/>
            <person name="Hansen M."/>
            <person name="Howarth C."/>
            <person name="Imamovic A."/>
            <person name="Ireland A."/>
            <person name="Larimer J."/>
            <person name="McCowan C."/>
            <person name="Murphy C."/>
            <person name="Pearson M."/>
            <person name="Poon T.W."/>
            <person name="Priest M."/>
            <person name="Roberts A."/>
            <person name="Saif S."/>
            <person name="Shea T."/>
            <person name="Sisk P."/>
            <person name="Sykes S."/>
            <person name="Wortman J."/>
            <person name="Nusbaum C."/>
            <person name="Birren B."/>
        </authorList>
    </citation>
    <scope>NUCLEOTIDE SEQUENCE [LARGE SCALE GENOMIC DNA]</scope>
    <source>
        <strain evidence="3 4">CBS 606.96</strain>
    </source>
</reference>
<protein>
    <recommendedName>
        <fullName evidence="2">Oxidoreductase acuF-like C2H2 type zinc-finger domain-containing protein</fullName>
    </recommendedName>
</protein>
<comment type="caution">
    <text evidence="3">The sequence shown here is derived from an EMBL/GenBank/DDBJ whole genome shotgun (WGS) entry which is preliminary data.</text>
</comment>
<feature type="region of interest" description="Disordered" evidence="1">
    <location>
        <begin position="1"/>
        <end position="78"/>
    </location>
</feature>
<dbReference type="RefSeq" id="XP_007738165.1">
    <property type="nucleotide sequence ID" value="XM_007739975.1"/>
</dbReference>
<dbReference type="InterPro" id="IPR058925">
    <property type="entry name" value="zf-C2H2_AcuF"/>
</dbReference>
<feature type="domain" description="Oxidoreductase acuF-like C2H2 type zinc-finger" evidence="2">
    <location>
        <begin position="81"/>
        <end position="102"/>
    </location>
</feature>
<feature type="region of interest" description="Disordered" evidence="1">
    <location>
        <begin position="110"/>
        <end position="132"/>
    </location>
</feature>
<dbReference type="Pfam" id="PF26082">
    <property type="entry name" value="zf-C2H2_AcuF"/>
    <property type="match status" value="1"/>
</dbReference>
<feature type="compositionally biased region" description="Low complexity" evidence="1">
    <location>
        <begin position="48"/>
        <end position="65"/>
    </location>
</feature>
<sequence length="315" mass="35183">MAREPDDMEPGNEARFESVSVSGETTASSLPAEIRLELSQSEARNVASFSESSSMTSYASSSMDGSRPRVPSPPEGAVLGGDPFECPYCFQIVAEPDRYHWKALPLTAQYSDSSDSSDSNDDGKPDMPDDASLRDDLIEAEEIPYIEWFIRQGDRPFYSPPSDQFGLSTLKKVFTRQPDYDATLRDALIEAEREMRRKGARKVILYFENEESAVRTPSDRSGLSTLKKVFTRKPKDPAREQLRRDLIAGNLPTPMRPTPVGVGLPRSATFKRQESNVEDSIEPLRAGLPRKGSFTRQERNDEDSGGARAKRRMSM</sequence>
<evidence type="ECO:0000256" key="1">
    <source>
        <dbReference type="SAM" id="MobiDB-lite"/>
    </source>
</evidence>
<feature type="region of interest" description="Disordered" evidence="1">
    <location>
        <begin position="271"/>
        <end position="315"/>
    </location>
</feature>
<dbReference type="AlphaFoldDB" id="W9XJX9"/>
<evidence type="ECO:0000313" key="3">
    <source>
        <dbReference type="EMBL" id="EXJ77655.1"/>
    </source>
</evidence>
<accession>W9XJX9</accession>
<feature type="compositionally biased region" description="Acidic residues" evidence="1">
    <location>
        <begin position="1"/>
        <end position="10"/>
    </location>
</feature>
<evidence type="ECO:0000313" key="4">
    <source>
        <dbReference type="Proteomes" id="UP000019478"/>
    </source>
</evidence>
<dbReference type="GeneID" id="19173965"/>
<dbReference type="EMBL" id="AMGY01000010">
    <property type="protein sequence ID" value="EXJ77655.1"/>
    <property type="molecule type" value="Genomic_DNA"/>
</dbReference>
<keyword evidence="4" id="KW-1185">Reference proteome</keyword>
<dbReference type="Proteomes" id="UP000019478">
    <property type="component" value="Unassembled WGS sequence"/>
</dbReference>
<feature type="compositionally biased region" description="Polar residues" evidence="1">
    <location>
        <begin position="19"/>
        <end position="29"/>
    </location>
</feature>
<evidence type="ECO:0000259" key="2">
    <source>
        <dbReference type="Pfam" id="PF26082"/>
    </source>
</evidence>